<feature type="transmembrane region" description="Helical" evidence="8">
    <location>
        <begin position="270"/>
        <end position="293"/>
    </location>
</feature>
<name>A0A9X9X4G0_9PROT</name>
<proteinExistence type="predicted"/>
<keyword evidence="7 8" id="KW-0472">Membrane</keyword>
<evidence type="ECO:0000256" key="6">
    <source>
        <dbReference type="ARBA" id="ARBA00022989"/>
    </source>
</evidence>
<keyword evidence="6 8" id="KW-1133">Transmembrane helix</keyword>
<evidence type="ECO:0000256" key="7">
    <source>
        <dbReference type="ARBA" id="ARBA00023136"/>
    </source>
</evidence>
<dbReference type="InterPro" id="IPR050256">
    <property type="entry name" value="Glycosyltransferase_2"/>
</dbReference>
<keyword evidence="2" id="KW-0328">Glycosyltransferase</keyword>
<dbReference type="PANTHER" id="PTHR48090">
    <property type="entry name" value="UNDECAPRENYL-PHOSPHATE 4-DEOXY-4-FORMAMIDO-L-ARABINOSE TRANSFERASE-RELATED"/>
    <property type="match status" value="1"/>
</dbReference>
<dbReference type="InterPro" id="IPR029044">
    <property type="entry name" value="Nucleotide-diphossugar_trans"/>
</dbReference>
<gene>
    <name evidence="10" type="ORF">GXW76_24160</name>
</gene>
<evidence type="ECO:0000313" key="11">
    <source>
        <dbReference type="Proteomes" id="UP001138751"/>
    </source>
</evidence>
<dbReference type="GO" id="GO:0005886">
    <property type="term" value="C:plasma membrane"/>
    <property type="evidence" value="ECO:0007669"/>
    <property type="project" value="TreeGrafter"/>
</dbReference>
<keyword evidence="4 8" id="KW-0812">Transmembrane</keyword>
<evidence type="ECO:0000313" key="10">
    <source>
        <dbReference type="EMBL" id="MBR0674289.1"/>
    </source>
</evidence>
<dbReference type="GO" id="GO:0009103">
    <property type="term" value="P:lipopolysaccharide biosynthetic process"/>
    <property type="evidence" value="ECO:0007669"/>
    <property type="project" value="UniProtKB-KW"/>
</dbReference>
<dbReference type="Gene3D" id="3.90.550.10">
    <property type="entry name" value="Spore Coat Polysaccharide Biosynthesis Protein SpsA, Chain A"/>
    <property type="match status" value="1"/>
</dbReference>
<dbReference type="AlphaFoldDB" id="A0A9X9X4G0"/>
<evidence type="ECO:0000256" key="3">
    <source>
        <dbReference type="ARBA" id="ARBA00022679"/>
    </source>
</evidence>
<keyword evidence="1" id="KW-1003">Cell membrane</keyword>
<dbReference type="Proteomes" id="UP001138751">
    <property type="component" value="Unassembled WGS sequence"/>
</dbReference>
<keyword evidence="11" id="KW-1185">Reference proteome</keyword>
<dbReference type="Pfam" id="PF00535">
    <property type="entry name" value="Glycos_transf_2"/>
    <property type="match status" value="1"/>
</dbReference>
<evidence type="ECO:0000256" key="1">
    <source>
        <dbReference type="ARBA" id="ARBA00022475"/>
    </source>
</evidence>
<dbReference type="PANTHER" id="PTHR48090:SF3">
    <property type="entry name" value="UNDECAPRENYL-PHOSPHATE 4-DEOXY-4-FORMAMIDO-L-ARABINOSE TRANSFERASE"/>
    <property type="match status" value="1"/>
</dbReference>
<feature type="domain" description="Glycosyltransferase 2-like" evidence="9">
    <location>
        <begin position="8"/>
        <end position="143"/>
    </location>
</feature>
<reference evidence="10" key="2">
    <citation type="journal article" date="2021" name="Syst. Appl. Microbiol.">
        <title>Roseomonas hellenica sp. nov., isolated from roots of wild-growing Alkanna tinctoria.</title>
        <authorList>
            <person name="Rat A."/>
            <person name="Naranjo H.D."/>
            <person name="Lebbe L."/>
            <person name="Cnockaert M."/>
            <person name="Krigas N."/>
            <person name="Grigoriadou K."/>
            <person name="Maloupa E."/>
            <person name="Willems A."/>
        </authorList>
    </citation>
    <scope>NUCLEOTIDE SEQUENCE</scope>
    <source>
        <strain evidence="10">LMG 31231</strain>
    </source>
</reference>
<sequence>MPNRRIAVVTPVLNDWASLEHLLAALGGVAPTIGEVSVLVVDDGSTEAAATDKLARLAAGLTGLEIIRLACNLGHQRAIAVGLAELARRDGLDIVVVMDADGEDRPEDIAALLREHEAHPEAIVVAMRAERSEDRTFKALYHVYKAVFRASTGVTIDFGNFCLIPAPLLTRLVARPEIWNHLAATVIRSRTPLRRLPTARGTRYAGRSTMNLVSLVTHGLSGISVFVSEVFVRFLGLSLVMVAACVGVIGTVSAIRIFTDLAIPGWATTVVGISLVMLLQLFTMTTALAFVMLSNRMAAPIMPALHAAYYIRSIDVVA</sequence>
<comment type="caution">
    <text evidence="10">The sequence shown here is derived from an EMBL/GenBank/DDBJ whole genome shotgun (WGS) entry which is preliminary data.</text>
</comment>
<evidence type="ECO:0000256" key="2">
    <source>
        <dbReference type="ARBA" id="ARBA00022676"/>
    </source>
</evidence>
<organism evidence="10 11">
    <name type="scientific">Neoroseomonas soli</name>
    <dbReference type="NCBI Taxonomy" id="1081025"/>
    <lineage>
        <taxon>Bacteria</taxon>
        <taxon>Pseudomonadati</taxon>
        <taxon>Pseudomonadota</taxon>
        <taxon>Alphaproteobacteria</taxon>
        <taxon>Acetobacterales</taxon>
        <taxon>Acetobacteraceae</taxon>
        <taxon>Neoroseomonas</taxon>
    </lineage>
</organism>
<feature type="transmembrane region" description="Helical" evidence="8">
    <location>
        <begin position="212"/>
        <end position="232"/>
    </location>
</feature>
<dbReference type="SUPFAM" id="SSF53448">
    <property type="entry name" value="Nucleotide-diphospho-sugar transferases"/>
    <property type="match status" value="1"/>
</dbReference>
<keyword evidence="5" id="KW-0448">Lipopolysaccharide biosynthesis</keyword>
<evidence type="ECO:0000256" key="4">
    <source>
        <dbReference type="ARBA" id="ARBA00022692"/>
    </source>
</evidence>
<accession>A0A9X9X4G0</accession>
<evidence type="ECO:0000259" key="9">
    <source>
        <dbReference type="Pfam" id="PF00535"/>
    </source>
</evidence>
<dbReference type="EMBL" id="JAAEDM010000133">
    <property type="protein sequence ID" value="MBR0674289.1"/>
    <property type="molecule type" value="Genomic_DNA"/>
</dbReference>
<feature type="transmembrane region" description="Helical" evidence="8">
    <location>
        <begin position="239"/>
        <end position="258"/>
    </location>
</feature>
<dbReference type="RefSeq" id="WP_211864709.1">
    <property type="nucleotide sequence ID" value="NZ_JAAEDM010000133.1"/>
</dbReference>
<dbReference type="GO" id="GO:0016757">
    <property type="term" value="F:glycosyltransferase activity"/>
    <property type="evidence" value="ECO:0007669"/>
    <property type="project" value="UniProtKB-KW"/>
</dbReference>
<keyword evidence="3" id="KW-0808">Transferase</keyword>
<evidence type="ECO:0000256" key="8">
    <source>
        <dbReference type="SAM" id="Phobius"/>
    </source>
</evidence>
<reference evidence="10" key="1">
    <citation type="submission" date="2020-01" db="EMBL/GenBank/DDBJ databases">
        <authorList>
            <person name="Rat A."/>
        </authorList>
    </citation>
    <scope>NUCLEOTIDE SEQUENCE</scope>
    <source>
        <strain evidence="10">LMG 31231</strain>
    </source>
</reference>
<evidence type="ECO:0000256" key="5">
    <source>
        <dbReference type="ARBA" id="ARBA00022985"/>
    </source>
</evidence>
<protein>
    <submittedName>
        <fullName evidence="10">Glycosyltransferase</fullName>
    </submittedName>
</protein>
<dbReference type="InterPro" id="IPR001173">
    <property type="entry name" value="Glyco_trans_2-like"/>
</dbReference>